<sequence length="447" mass="49191">MLQFRRLQFHYLLSTNRFAEALALSEADPEVTRTGRAWAFYRLGCYRSASALLRQPRSGREALALGISLVASGENEAGIALLRKAHEGGQLNGRQLAAATEAVAPYSLDTATHFCRAGAPISTGLRIALLLAEGRQEEALREARAAIGRGEGEREPGLHLLLANATGDESAALPFANAFLSAHGLSPVALLDPQRPISASNLASRVAAGSVRGPLVTITMPAYNTAERIGRSIESLLAQTYRDIEVLVADDASTDDTVAVVTALAARDDRVRLIRRDQNGGPYAARNLALAHARGDFVTCQDSDDWAHPEKIARQVRPLLKDKGLFFTLSNWVRVDDHGQFYARQIYPLTRLNPASPLFRREDALGRAGYYEDVRTGADSEYIARLKLVFGWRGWRRLRQPLSFGAHRPGSLMTDVGTGIARGKVNLERLDYWEEWTARHIGRFARK</sequence>
<dbReference type="InterPro" id="IPR001173">
    <property type="entry name" value="Glyco_trans_2-like"/>
</dbReference>
<dbReference type="Pfam" id="PF00535">
    <property type="entry name" value="Glycos_transf_2"/>
    <property type="match status" value="1"/>
</dbReference>
<dbReference type="SUPFAM" id="SSF53448">
    <property type="entry name" value="Nucleotide-diphospho-sugar transferases"/>
    <property type="match status" value="1"/>
</dbReference>
<dbReference type="CDD" id="cd00761">
    <property type="entry name" value="Glyco_tranf_GTA_type"/>
    <property type="match status" value="1"/>
</dbReference>
<comment type="caution">
    <text evidence="2">The sequence shown here is derived from an EMBL/GenBank/DDBJ whole genome shotgun (WGS) entry which is preliminary data.</text>
</comment>
<name>A0A7W6D4K0_9HYPH</name>
<dbReference type="InterPro" id="IPR050834">
    <property type="entry name" value="Glycosyltransf_2"/>
</dbReference>
<accession>A0A7W6D4K0</accession>
<protein>
    <recommendedName>
        <fullName evidence="1">Glycosyltransferase 2-like domain-containing protein</fullName>
    </recommendedName>
</protein>
<evidence type="ECO:0000313" key="3">
    <source>
        <dbReference type="Proteomes" id="UP000574761"/>
    </source>
</evidence>
<dbReference type="PANTHER" id="PTHR43685:SF2">
    <property type="entry name" value="GLYCOSYLTRANSFERASE 2-LIKE DOMAIN-CONTAINING PROTEIN"/>
    <property type="match status" value="1"/>
</dbReference>
<dbReference type="PANTHER" id="PTHR43685">
    <property type="entry name" value="GLYCOSYLTRANSFERASE"/>
    <property type="match status" value="1"/>
</dbReference>
<dbReference type="Gene3D" id="3.90.550.10">
    <property type="entry name" value="Spore Coat Polysaccharide Biosynthesis Protein SpsA, Chain A"/>
    <property type="match status" value="1"/>
</dbReference>
<proteinExistence type="predicted"/>
<feature type="domain" description="Glycosyltransferase 2-like" evidence="1">
    <location>
        <begin position="218"/>
        <end position="340"/>
    </location>
</feature>
<gene>
    <name evidence="2" type="ORF">GGQ64_001802</name>
</gene>
<dbReference type="Proteomes" id="UP000574761">
    <property type="component" value="Unassembled WGS sequence"/>
</dbReference>
<dbReference type="InterPro" id="IPR029044">
    <property type="entry name" value="Nucleotide-diphossugar_trans"/>
</dbReference>
<keyword evidence="3" id="KW-1185">Reference proteome</keyword>
<organism evidence="2 3">
    <name type="scientific">Mycoplana azooxidifex</name>
    <dbReference type="NCBI Taxonomy" id="1636188"/>
    <lineage>
        <taxon>Bacteria</taxon>
        <taxon>Pseudomonadati</taxon>
        <taxon>Pseudomonadota</taxon>
        <taxon>Alphaproteobacteria</taxon>
        <taxon>Hyphomicrobiales</taxon>
        <taxon>Rhizobiaceae</taxon>
        <taxon>Mycoplana</taxon>
    </lineage>
</organism>
<evidence type="ECO:0000259" key="1">
    <source>
        <dbReference type="Pfam" id="PF00535"/>
    </source>
</evidence>
<reference evidence="2 3" key="1">
    <citation type="submission" date="2020-08" db="EMBL/GenBank/DDBJ databases">
        <title>Genomic Encyclopedia of Type Strains, Phase IV (KMG-IV): sequencing the most valuable type-strain genomes for metagenomic binning, comparative biology and taxonomic classification.</title>
        <authorList>
            <person name="Goeker M."/>
        </authorList>
    </citation>
    <scope>NUCLEOTIDE SEQUENCE [LARGE SCALE GENOMIC DNA]</scope>
    <source>
        <strain evidence="2 3">DSM 100211</strain>
    </source>
</reference>
<dbReference type="EMBL" id="JACIEE010000003">
    <property type="protein sequence ID" value="MBB3976613.1"/>
    <property type="molecule type" value="Genomic_DNA"/>
</dbReference>
<evidence type="ECO:0000313" key="2">
    <source>
        <dbReference type="EMBL" id="MBB3976613.1"/>
    </source>
</evidence>
<dbReference type="AlphaFoldDB" id="A0A7W6D4K0"/>